<evidence type="ECO:0000256" key="2">
    <source>
        <dbReference type="ARBA" id="ARBA00008835"/>
    </source>
</evidence>
<sequence length="698" mass="75766">MANLAALLKLPKNLQGTQWQILAGPVLILLILSMMVLPLPAFILDLLFTFNIALSIMVLLVAMFTKRTLDFAAFPTILLFATLLRLSLNIASTRIILLEGHTGPDAAGRVVEAFGHFLVGGNFAIGIVVFIILVLINFMVITKGAGRIAEVGARFVLDGMPGKQMAIDADLNAGIINDDEAKKRRAEVTQEADFYGSMDGASKFVRGDAIAGIMIMVINVVGGLIIGVGQHNMTLGDATSAYTLLTIGDGLVAQIPALIISTAAGVIVTRVATDEDVGEQMVTQLFNNPRVMWLSAGVLGLIGLIPGMPNFVFLLFTAALAGLGWYLVRKAKQPESQADDGQMKQFQEANKVVEATWDDVQLEDLLAMEVGYRLIPLVDNDQQGELLGRIRGLRKKFAQEVGYLPPVVHICDNLELAPCEYRILIKGAVVGHGEAQPGRSLAIDPGNAAGTLPGDATKEPAFGLPAVWIDDDLREQAQIQGYTVVSASTAVATHFNQILLQNSSTLFGRQEAQMLYDRVKKEMPKLADDLIPDTISLTTLHRVLQNLLMEDVVIRDMRTIIETLAEMAGENGEQKDTDYLTSQVRIALGRAITQQWFGNADEIQVIGLDAGLEQILLQAAKNGGGLEPNLAQFIQTQAEEAVKHQEAMGAPTVLLVNHGLRLILSRFLRRSLPELVVMSNLELNDRRKIRMTSMISGN</sequence>
<feature type="transmembrane region" description="Helical" evidence="7">
    <location>
        <begin position="285"/>
        <end position="305"/>
    </location>
</feature>
<comment type="caution">
    <text evidence="8">The sequence shown here is derived from an EMBL/GenBank/DDBJ whole genome shotgun (WGS) entry which is preliminary data.</text>
</comment>
<keyword evidence="8" id="KW-0969">Cilium</keyword>
<evidence type="ECO:0000256" key="4">
    <source>
        <dbReference type="ARBA" id="ARBA00022692"/>
    </source>
</evidence>
<gene>
    <name evidence="7 8" type="primary">flhA</name>
    <name evidence="8" type="ORF">PROSTU_02009</name>
</gene>
<reference evidence="8 9" key="3">
    <citation type="submission" date="2008-05" db="EMBL/GenBank/DDBJ databases">
        <authorList>
            <person name="Fulton L."/>
            <person name="Clifton S."/>
            <person name="Fulton B."/>
            <person name="Xu J."/>
            <person name="Minx P."/>
            <person name="Pepin K.H."/>
            <person name="Johnson M."/>
            <person name="Thiruvilangam P."/>
            <person name="Bhonagiri V."/>
            <person name="Nash W.E."/>
            <person name="Mardis E.R."/>
            <person name="Wilson R.K."/>
        </authorList>
    </citation>
    <scope>NUCLEOTIDE SEQUENCE [LARGE SCALE GENOMIC DNA]</scope>
    <source>
        <strain evidence="8 9">ATCC 25827</strain>
    </source>
</reference>
<dbReference type="PIRSF" id="PIRSF005419">
    <property type="entry name" value="FlhA"/>
    <property type="match status" value="1"/>
</dbReference>
<feature type="transmembrane region" description="Helical" evidence="7">
    <location>
        <begin position="77"/>
        <end position="97"/>
    </location>
</feature>
<comment type="subcellular location">
    <subcellularLocation>
        <location evidence="1 7">Cell membrane</location>
        <topology evidence="1 7">Multi-pass membrane protein</topology>
    </subcellularLocation>
</comment>
<dbReference type="InterPro" id="IPR006301">
    <property type="entry name" value="FlhA"/>
</dbReference>
<dbReference type="PANTHER" id="PTHR30161:SF1">
    <property type="entry name" value="FLAGELLAR BIOSYNTHESIS PROTEIN FLHA-RELATED"/>
    <property type="match status" value="1"/>
</dbReference>
<dbReference type="InterPro" id="IPR025505">
    <property type="entry name" value="FHIPEP_CS"/>
</dbReference>
<keyword evidence="7" id="KW-1005">Bacterial flagellum biogenesis</keyword>
<keyword evidence="3 7" id="KW-1003">Cell membrane</keyword>
<feature type="transmembrane region" description="Helical" evidence="7">
    <location>
        <begin position="117"/>
        <end position="140"/>
    </location>
</feature>
<evidence type="ECO:0000256" key="3">
    <source>
        <dbReference type="ARBA" id="ARBA00022475"/>
    </source>
</evidence>
<evidence type="ECO:0000256" key="6">
    <source>
        <dbReference type="ARBA" id="ARBA00023136"/>
    </source>
</evidence>
<keyword evidence="6 7" id="KW-0472">Membrane</keyword>
<dbReference type="InterPro" id="IPR042194">
    <property type="entry name" value="FHIPEP_1"/>
</dbReference>
<keyword evidence="5 7" id="KW-1133">Transmembrane helix</keyword>
<reference evidence="9" key="1">
    <citation type="submission" date="2008-04" db="EMBL/GenBank/DDBJ databases">
        <title>Draft genome sequence of Providencia stuartii (ATCC 25827).</title>
        <authorList>
            <person name="Sudarsanam P."/>
            <person name="Ley R."/>
            <person name="Guruge J."/>
            <person name="Turnbaugh P.J."/>
            <person name="Mahowald M."/>
            <person name="Liep D."/>
            <person name="Gordon J."/>
        </authorList>
    </citation>
    <scope>NUCLEOTIDE SEQUENCE [LARGE SCALE GENOMIC DNA]</scope>
    <source>
        <strain evidence="9">ATCC 25827</strain>
    </source>
</reference>
<feature type="transmembrane region" description="Helical" evidence="7">
    <location>
        <begin position="21"/>
        <end position="40"/>
    </location>
</feature>
<dbReference type="InterPro" id="IPR042193">
    <property type="entry name" value="FHIPEP_3"/>
</dbReference>
<feature type="transmembrane region" description="Helical" evidence="7">
    <location>
        <begin position="209"/>
        <end position="231"/>
    </location>
</feature>
<protein>
    <recommendedName>
        <fullName evidence="7">Flagellar biosynthesis protein FlhA</fullName>
    </recommendedName>
</protein>
<evidence type="ECO:0000313" key="9">
    <source>
        <dbReference type="Proteomes" id="UP000004506"/>
    </source>
</evidence>
<feature type="transmembrane region" description="Helical" evidence="7">
    <location>
        <begin position="251"/>
        <end position="273"/>
    </location>
</feature>
<dbReference type="NCBIfam" id="TIGR01398">
    <property type="entry name" value="FlhA"/>
    <property type="match status" value="1"/>
</dbReference>
<keyword evidence="8" id="KW-0282">Flagellum</keyword>
<dbReference type="PANTHER" id="PTHR30161">
    <property type="entry name" value="FLAGELLAR EXPORT PROTEIN, MEMBRANE FLHA SUBUNIT-RELATED"/>
    <property type="match status" value="1"/>
</dbReference>
<dbReference type="Pfam" id="PF00771">
    <property type="entry name" value="FHIPEP"/>
    <property type="match status" value="1"/>
</dbReference>
<dbReference type="GO" id="GO:0044780">
    <property type="term" value="P:bacterial-type flagellum assembly"/>
    <property type="evidence" value="ECO:0007669"/>
    <property type="project" value="InterPro"/>
</dbReference>
<dbReference type="GO" id="GO:0009306">
    <property type="term" value="P:protein secretion"/>
    <property type="evidence" value="ECO:0007669"/>
    <property type="project" value="InterPro"/>
</dbReference>
<evidence type="ECO:0000256" key="1">
    <source>
        <dbReference type="ARBA" id="ARBA00004651"/>
    </source>
</evidence>
<comment type="function">
    <text evidence="7">Required for formation of the rod structure of the flagellar apparatus. Together with FliI and FliH, may constitute the export apparatus of flagellin.</text>
</comment>
<organism evidence="8 9">
    <name type="scientific">Providencia stuartii ATCC 25827</name>
    <dbReference type="NCBI Taxonomy" id="471874"/>
    <lineage>
        <taxon>Bacteria</taxon>
        <taxon>Pseudomonadati</taxon>
        <taxon>Pseudomonadota</taxon>
        <taxon>Gammaproteobacteria</taxon>
        <taxon>Enterobacterales</taxon>
        <taxon>Morganellaceae</taxon>
        <taxon>Providencia</taxon>
    </lineage>
</organism>
<name>A0AA86YI56_PROST</name>
<dbReference type="PRINTS" id="PR00949">
    <property type="entry name" value="TYPE3IMAPROT"/>
</dbReference>
<keyword evidence="8" id="KW-0966">Cell projection</keyword>
<dbReference type="RefSeq" id="WP_004918593.1">
    <property type="nucleotide sequence ID" value="NZ_DS607663.1"/>
</dbReference>
<reference evidence="9" key="2">
    <citation type="submission" date="2008-04" db="EMBL/GenBank/DDBJ databases">
        <title>Draft genome sequence of Providencia stuartii(ATCC 25827).</title>
        <authorList>
            <person name="Sudarsanam P."/>
            <person name="Ley R."/>
            <person name="Guruge J."/>
            <person name="Turnbaugh P.J."/>
            <person name="Mahowald M."/>
            <person name="Liep D."/>
            <person name="Gordon J."/>
        </authorList>
    </citation>
    <scope>NUCLEOTIDE SEQUENCE [LARGE SCALE GENOMIC DNA]</scope>
    <source>
        <strain evidence="9">ATCC 25827</strain>
    </source>
</reference>
<dbReference type="Proteomes" id="UP000004506">
    <property type="component" value="Unassembled WGS sequence"/>
</dbReference>
<dbReference type="AlphaFoldDB" id="A0AA86YI56"/>
<dbReference type="EMBL" id="ABJD02000101">
    <property type="protein sequence ID" value="EDU58828.1"/>
    <property type="molecule type" value="Genomic_DNA"/>
</dbReference>
<dbReference type="Gene3D" id="3.40.50.12790">
    <property type="entry name" value="FHIPEP family, domain 4"/>
    <property type="match status" value="1"/>
</dbReference>
<accession>A0AA86YI56</accession>
<dbReference type="GO" id="GO:0005886">
    <property type="term" value="C:plasma membrane"/>
    <property type="evidence" value="ECO:0007669"/>
    <property type="project" value="UniProtKB-SubCell"/>
</dbReference>
<dbReference type="InterPro" id="IPR042196">
    <property type="entry name" value="FHIPEP_4"/>
</dbReference>
<comment type="similarity">
    <text evidence="2 7">Belongs to the FHIPEP (flagella/HR/invasion proteins export pore) family.</text>
</comment>
<evidence type="ECO:0000313" key="8">
    <source>
        <dbReference type="EMBL" id="EDU58828.1"/>
    </source>
</evidence>
<dbReference type="PROSITE" id="PS00994">
    <property type="entry name" value="FHIPEP"/>
    <property type="match status" value="1"/>
</dbReference>
<keyword evidence="7" id="KW-0813">Transport</keyword>
<keyword evidence="4 7" id="KW-0812">Transmembrane</keyword>
<dbReference type="Gene3D" id="1.10.8.540">
    <property type="entry name" value="FHIPEP family, domain 3"/>
    <property type="match status" value="1"/>
</dbReference>
<keyword evidence="7" id="KW-0653">Protein transport</keyword>
<keyword evidence="7" id="KW-1006">Bacterial flagellum protein export</keyword>
<evidence type="ECO:0000256" key="5">
    <source>
        <dbReference type="ARBA" id="ARBA00022989"/>
    </source>
</evidence>
<feature type="transmembrane region" description="Helical" evidence="7">
    <location>
        <begin position="46"/>
        <end position="65"/>
    </location>
</feature>
<dbReference type="InterPro" id="IPR001712">
    <property type="entry name" value="T3SS_FHIPEP"/>
</dbReference>
<proteinExistence type="inferred from homology"/>
<evidence type="ECO:0000256" key="7">
    <source>
        <dbReference type="RuleBase" id="RU364093"/>
    </source>
</evidence>
<dbReference type="Gene3D" id="3.40.30.60">
    <property type="entry name" value="FHIPEP family, domain 1"/>
    <property type="match status" value="1"/>
</dbReference>